<organism evidence="7 8">
    <name type="scientific">Aquilegia coerulea</name>
    <name type="common">Rocky mountain columbine</name>
    <dbReference type="NCBI Taxonomy" id="218851"/>
    <lineage>
        <taxon>Eukaryota</taxon>
        <taxon>Viridiplantae</taxon>
        <taxon>Streptophyta</taxon>
        <taxon>Embryophyta</taxon>
        <taxon>Tracheophyta</taxon>
        <taxon>Spermatophyta</taxon>
        <taxon>Magnoliopsida</taxon>
        <taxon>Ranunculales</taxon>
        <taxon>Ranunculaceae</taxon>
        <taxon>Thalictroideae</taxon>
        <taxon>Aquilegia</taxon>
    </lineage>
</organism>
<dbReference type="PANTHER" id="PTHR31232">
    <property type="match status" value="1"/>
</dbReference>
<name>A0A2G5F227_AQUCA</name>
<keyword evidence="3 6" id="KW-0713">Self-incompatibility</keyword>
<accession>A0A2G5F227</accession>
<dbReference type="GO" id="GO:0005576">
    <property type="term" value="C:extracellular region"/>
    <property type="evidence" value="ECO:0007669"/>
    <property type="project" value="UniProtKB-SubCell"/>
</dbReference>
<dbReference type="EMBL" id="KZ305019">
    <property type="protein sequence ID" value="PIA62068.1"/>
    <property type="molecule type" value="Genomic_DNA"/>
</dbReference>
<dbReference type="Pfam" id="PF05938">
    <property type="entry name" value="Self-incomp_S1"/>
    <property type="match status" value="1"/>
</dbReference>
<keyword evidence="8" id="KW-1185">Reference proteome</keyword>
<dbReference type="InterPro" id="IPR010264">
    <property type="entry name" value="Self-incomp_S1"/>
</dbReference>
<evidence type="ECO:0000256" key="2">
    <source>
        <dbReference type="ARBA" id="ARBA00005581"/>
    </source>
</evidence>
<evidence type="ECO:0000256" key="5">
    <source>
        <dbReference type="ARBA" id="ARBA00022729"/>
    </source>
</evidence>
<dbReference type="OrthoDB" id="1727555at2759"/>
<dbReference type="InParanoid" id="A0A2G5F227"/>
<keyword evidence="4 6" id="KW-0964">Secreted</keyword>
<evidence type="ECO:0000256" key="4">
    <source>
        <dbReference type="ARBA" id="ARBA00022525"/>
    </source>
</evidence>
<feature type="signal peptide" evidence="6">
    <location>
        <begin position="1"/>
        <end position="29"/>
    </location>
</feature>
<dbReference type="FunCoup" id="A0A2G5F227">
    <property type="interactions" value="9"/>
</dbReference>
<evidence type="ECO:0000313" key="8">
    <source>
        <dbReference type="Proteomes" id="UP000230069"/>
    </source>
</evidence>
<evidence type="ECO:0000313" key="7">
    <source>
        <dbReference type="EMBL" id="PIA62068.1"/>
    </source>
</evidence>
<reference evidence="7 8" key="1">
    <citation type="submission" date="2017-09" db="EMBL/GenBank/DDBJ databases">
        <title>WGS assembly of Aquilegia coerulea Goldsmith.</title>
        <authorList>
            <person name="Hodges S."/>
            <person name="Kramer E."/>
            <person name="Nordborg M."/>
            <person name="Tomkins J."/>
            <person name="Borevitz J."/>
            <person name="Derieg N."/>
            <person name="Yan J."/>
            <person name="Mihaltcheva S."/>
            <person name="Hayes R.D."/>
            <person name="Rokhsar D."/>
        </authorList>
    </citation>
    <scope>NUCLEOTIDE SEQUENCE [LARGE SCALE GENOMIC DNA]</scope>
    <source>
        <strain evidence="8">cv. Goldsmith</strain>
    </source>
</reference>
<dbReference type="PANTHER" id="PTHR31232:SF156">
    <property type="entry name" value="PLANT SELF-INCOMPATIBILITY PROTEIN S1 FAMILY-RELATED"/>
    <property type="match status" value="1"/>
</dbReference>
<protein>
    <recommendedName>
        <fullName evidence="6">S-protein homolog</fullName>
    </recommendedName>
</protein>
<sequence>MGASSTSTTHAFVLLMVVILCNDCSLVSCGDNIYTKRHIYVLNDLAPFIGMNIHCKSGDNDLGEKLLAYSETTSWSFKTNFIRTTLFWCNIDWVDEENRAFYKSFQVYNARNSKISGCKDCFWSAAKDGIYFNKGVEPTHFRMHTWEAY</sequence>
<keyword evidence="5 6" id="KW-0732">Signal</keyword>
<evidence type="ECO:0000256" key="1">
    <source>
        <dbReference type="ARBA" id="ARBA00004613"/>
    </source>
</evidence>
<evidence type="ECO:0000256" key="6">
    <source>
        <dbReference type="RuleBase" id="RU367044"/>
    </source>
</evidence>
<proteinExistence type="inferred from homology"/>
<dbReference type="AlphaFoldDB" id="A0A2G5F227"/>
<gene>
    <name evidence="7" type="ORF">AQUCO_00200211v1</name>
</gene>
<comment type="subcellular location">
    <subcellularLocation>
        <location evidence="1 6">Secreted</location>
    </subcellularLocation>
</comment>
<dbReference type="GO" id="GO:0060320">
    <property type="term" value="P:rejection of self pollen"/>
    <property type="evidence" value="ECO:0007669"/>
    <property type="project" value="UniProtKB-KW"/>
</dbReference>
<feature type="chain" id="PRO_5025099481" description="S-protein homolog" evidence="6">
    <location>
        <begin position="30"/>
        <end position="149"/>
    </location>
</feature>
<comment type="similarity">
    <text evidence="2 6">Belongs to the plant self-incompatibility (S1) protein family.</text>
</comment>
<evidence type="ECO:0000256" key="3">
    <source>
        <dbReference type="ARBA" id="ARBA00022471"/>
    </source>
</evidence>
<dbReference type="Proteomes" id="UP000230069">
    <property type="component" value="Unassembled WGS sequence"/>
</dbReference>